<dbReference type="AlphaFoldDB" id="A0A5A8CU35"/>
<feature type="region of interest" description="Disordered" evidence="1">
    <location>
        <begin position="23"/>
        <end position="191"/>
    </location>
</feature>
<organism evidence="2 3">
    <name type="scientific">Cafeteria roenbergensis</name>
    <name type="common">Marine flagellate</name>
    <dbReference type="NCBI Taxonomy" id="33653"/>
    <lineage>
        <taxon>Eukaryota</taxon>
        <taxon>Sar</taxon>
        <taxon>Stramenopiles</taxon>
        <taxon>Bigyra</taxon>
        <taxon>Opalozoa</taxon>
        <taxon>Bicosoecida</taxon>
        <taxon>Cafeteriaceae</taxon>
        <taxon>Cafeteria</taxon>
    </lineage>
</organism>
<gene>
    <name evidence="2" type="ORF">FNF29_01061</name>
</gene>
<evidence type="ECO:0000313" key="2">
    <source>
        <dbReference type="EMBL" id="KAA0156268.1"/>
    </source>
</evidence>
<feature type="region of interest" description="Disordered" evidence="1">
    <location>
        <begin position="282"/>
        <end position="311"/>
    </location>
</feature>
<name>A0A5A8CU35_CAFRO</name>
<keyword evidence="3" id="KW-1185">Reference proteome</keyword>
<feature type="region of interest" description="Disordered" evidence="1">
    <location>
        <begin position="449"/>
        <end position="472"/>
    </location>
</feature>
<proteinExistence type="predicted"/>
<comment type="caution">
    <text evidence="2">The sequence shown here is derived from an EMBL/GenBank/DDBJ whole genome shotgun (WGS) entry which is preliminary data.</text>
</comment>
<sequence>MLHHYSVFWPEDGVDAEDGVVRRRSEGRIVVRRTPRPTEANRSVEGNADSENLEGGSDSEPPGRDGSQRRGIASPTYDSDLDAFARQFNALRVPERARPSKRSARQETHRPPEPPQAASGPEGGANGTPSSTDAFDGSTGGTPTDDVGARGAAMPGPRLDDGVWEVTSDDVAGASWGDDDADDDTPLSSRAGGVLHSLGCGRRGGILVSPVAGSSQQAFSGAVASGRHASLNASPQAARCYGPAGRMGPTHSPLVLTRPVAVGARAVARALRGLNRGHSAARLVAPDSDGGSDAGATRATSSLAAGGPGETKDLAELWDEYQHPVAMSGASAGGGSGRGALMRAALAASAAAGDDGSALASPRHGGQAFPSIEDVTSPRSLLGTKGLGSTGSNARLAVLRPSGEVEAALAQPPANRSTTSLMAATSAAHPDGLGDDGVFEETLRRMAARRMSAASESSREHSEAVGGLVREV</sequence>
<evidence type="ECO:0000256" key="1">
    <source>
        <dbReference type="SAM" id="MobiDB-lite"/>
    </source>
</evidence>
<dbReference type="EMBL" id="VLTN01000004">
    <property type="protein sequence ID" value="KAA0156268.1"/>
    <property type="molecule type" value="Genomic_DNA"/>
</dbReference>
<reference evidence="2 3" key="1">
    <citation type="submission" date="2019-07" db="EMBL/GenBank/DDBJ databases">
        <title>Genomes of Cafeteria roenbergensis.</title>
        <authorList>
            <person name="Fischer M.G."/>
            <person name="Hackl T."/>
            <person name="Roman M."/>
        </authorList>
    </citation>
    <scope>NUCLEOTIDE SEQUENCE [LARGE SCALE GENOMIC DNA]</scope>
    <source>
        <strain evidence="2 3">BVI</strain>
    </source>
</reference>
<feature type="compositionally biased region" description="Basic and acidic residues" evidence="1">
    <location>
        <begin position="93"/>
        <end position="112"/>
    </location>
</feature>
<accession>A0A5A8CU35</accession>
<evidence type="ECO:0000313" key="3">
    <source>
        <dbReference type="Proteomes" id="UP000323011"/>
    </source>
</evidence>
<dbReference type="Proteomes" id="UP000323011">
    <property type="component" value="Unassembled WGS sequence"/>
</dbReference>
<feature type="region of interest" description="Disordered" evidence="1">
    <location>
        <begin position="355"/>
        <end position="374"/>
    </location>
</feature>
<protein>
    <submittedName>
        <fullName evidence="2">Uncharacterized protein</fullName>
    </submittedName>
</protein>